<dbReference type="SUPFAM" id="SSF54593">
    <property type="entry name" value="Glyoxalase/Bleomycin resistance protein/Dihydroxybiphenyl dioxygenase"/>
    <property type="match status" value="1"/>
</dbReference>
<evidence type="ECO:0000259" key="1">
    <source>
        <dbReference type="PROSITE" id="PS51819"/>
    </source>
</evidence>
<evidence type="ECO:0000313" key="3">
    <source>
        <dbReference type="Proteomes" id="UP000078507"/>
    </source>
</evidence>
<proteinExistence type="predicted"/>
<dbReference type="EMBL" id="LNQB01000073">
    <property type="protein sequence ID" value="OAP44917.1"/>
    <property type="molecule type" value="Genomic_DNA"/>
</dbReference>
<dbReference type="PROSITE" id="PS51819">
    <property type="entry name" value="VOC"/>
    <property type="match status" value="1"/>
</dbReference>
<keyword evidence="3" id="KW-1185">Reference proteome</keyword>
<sequence length="127" mass="13785">MLLYVTVGTNDLERAGAFYDPVLATLGFRRQRQDDTEIGYGGDLDVRCRFWVTKPFNREPATFGNGTSIALTAETRAAVDAFHAAALAGGGTDEGAPGLRPFHPNFYAAYVRDPDGNKLSAVCERPE</sequence>
<dbReference type="InterPro" id="IPR037523">
    <property type="entry name" value="VOC_core"/>
</dbReference>
<dbReference type="STRING" id="36856.ATB98_18930"/>
<dbReference type="AlphaFoldDB" id="A0A178YBT8"/>
<protein>
    <submittedName>
        <fullName evidence="2">Glyoxalase</fullName>
    </submittedName>
</protein>
<name>A0A178YBT8_SINSA</name>
<gene>
    <name evidence="2" type="ORF">ATB98_18930</name>
</gene>
<dbReference type="PANTHER" id="PTHR35006:SF1">
    <property type="entry name" value="BLL2941 PROTEIN"/>
    <property type="match status" value="1"/>
</dbReference>
<dbReference type="InterPro" id="IPR004360">
    <property type="entry name" value="Glyas_Fos-R_dOase_dom"/>
</dbReference>
<dbReference type="PANTHER" id="PTHR35006">
    <property type="entry name" value="GLYOXALASE FAMILY PROTEIN (AFU_ORTHOLOGUE AFUA_5G14830)"/>
    <property type="match status" value="1"/>
</dbReference>
<dbReference type="Proteomes" id="UP000078507">
    <property type="component" value="Unassembled WGS sequence"/>
</dbReference>
<dbReference type="Gene3D" id="3.10.180.10">
    <property type="entry name" value="2,3-Dihydroxybiphenyl 1,2-Dioxygenase, domain 1"/>
    <property type="match status" value="1"/>
</dbReference>
<organism evidence="2 3">
    <name type="scientific">Sinorhizobium saheli</name>
    <dbReference type="NCBI Taxonomy" id="36856"/>
    <lineage>
        <taxon>Bacteria</taxon>
        <taxon>Pseudomonadati</taxon>
        <taxon>Pseudomonadota</taxon>
        <taxon>Alphaproteobacteria</taxon>
        <taxon>Hyphomicrobiales</taxon>
        <taxon>Rhizobiaceae</taxon>
        <taxon>Sinorhizobium/Ensifer group</taxon>
        <taxon>Sinorhizobium</taxon>
    </lineage>
</organism>
<dbReference type="CDD" id="cd07262">
    <property type="entry name" value="VOC_like"/>
    <property type="match status" value="1"/>
</dbReference>
<comment type="caution">
    <text evidence="2">The sequence shown here is derived from an EMBL/GenBank/DDBJ whole genome shotgun (WGS) entry which is preliminary data.</text>
</comment>
<dbReference type="Pfam" id="PF00903">
    <property type="entry name" value="Glyoxalase"/>
    <property type="match status" value="1"/>
</dbReference>
<dbReference type="OrthoDB" id="9807407at2"/>
<dbReference type="InterPro" id="IPR029068">
    <property type="entry name" value="Glyas_Bleomycin-R_OHBP_Dase"/>
</dbReference>
<dbReference type="RefSeq" id="WP_066875195.1">
    <property type="nucleotide sequence ID" value="NZ_LNQB01000073.1"/>
</dbReference>
<feature type="domain" description="VOC" evidence="1">
    <location>
        <begin position="1"/>
        <end position="124"/>
    </location>
</feature>
<accession>A0A178YBT8</accession>
<evidence type="ECO:0000313" key="2">
    <source>
        <dbReference type="EMBL" id="OAP44917.1"/>
    </source>
</evidence>
<reference evidence="2 3" key="1">
    <citation type="submission" date="2015-11" db="EMBL/GenBank/DDBJ databases">
        <title>Ensifer anhuiense sp. nov., an effective nitrogen fixation bacterium with Glycine soja.</title>
        <authorList>
            <person name="Yan H."/>
            <person name="Chen W."/>
        </authorList>
    </citation>
    <scope>NUCLEOTIDE SEQUENCE [LARGE SCALE GENOMIC DNA]</scope>
    <source>
        <strain evidence="2 3">LMG 7837</strain>
    </source>
</reference>